<proteinExistence type="predicted"/>
<comment type="caution">
    <text evidence="1">The sequence shown here is derived from an EMBL/GenBank/DDBJ whole genome shotgun (WGS) entry which is preliminary data.</text>
</comment>
<dbReference type="AlphaFoldDB" id="A0AA40FJU7"/>
<sequence length="52" mass="5790">MLNKTHEEGHYKVLGLPHVVVVIVVVSTTTRGELTGMTAVVSVRLLNKYSRR</sequence>
<protein>
    <submittedName>
        <fullName evidence="1">Uncharacterized protein</fullName>
    </submittedName>
</protein>
<reference evidence="1" key="1">
    <citation type="submission" date="2021-10" db="EMBL/GenBank/DDBJ databases">
        <title>Melipona bicolor Genome sequencing and assembly.</title>
        <authorList>
            <person name="Araujo N.S."/>
            <person name="Arias M.C."/>
        </authorList>
    </citation>
    <scope>NUCLEOTIDE SEQUENCE</scope>
    <source>
        <strain evidence="1">USP_2M_L1-L4_2017</strain>
        <tissue evidence="1">Whole body</tissue>
    </source>
</reference>
<dbReference type="Proteomes" id="UP001177670">
    <property type="component" value="Unassembled WGS sequence"/>
</dbReference>
<evidence type="ECO:0000313" key="3">
    <source>
        <dbReference type="Proteomes" id="UP001177670"/>
    </source>
</evidence>
<gene>
    <name evidence="2" type="ORF">K0M31_002232</name>
    <name evidence="1" type="ORF">K0M31_012868</name>
</gene>
<accession>A0AA40FJU7</accession>
<evidence type="ECO:0000313" key="2">
    <source>
        <dbReference type="EMBL" id="KAK1137738.1"/>
    </source>
</evidence>
<dbReference type="EMBL" id="JAHYIQ010000001">
    <property type="protein sequence ID" value="KAK1137738.1"/>
    <property type="molecule type" value="Genomic_DNA"/>
</dbReference>
<organism evidence="1 3">
    <name type="scientific">Melipona bicolor</name>
    <dbReference type="NCBI Taxonomy" id="60889"/>
    <lineage>
        <taxon>Eukaryota</taxon>
        <taxon>Metazoa</taxon>
        <taxon>Ecdysozoa</taxon>
        <taxon>Arthropoda</taxon>
        <taxon>Hexapoda</taxon>
        <taxon>Insecta</taxon>
        <taxon>Pterygota</taxon>
        <taxon>Neoptera</taxon>
        <taxon>Endopterygota</taxon>
        <taxon>Hymenoptera</taxon>
        <taxon>Apocrita</taxon>
        <taxon>Aculeata</taxon>
        <taxon>Apoidea</taxon>
        <taxon>Anthophila</taxon>
        <taxon>Apidae</taxon>
        <taxon>Melipona</taxon>
    </lineage>
</organism>
<keyword evidence="3" id="KW-1185">Reference proteome</keyword>
<name>A0AA40FJU7_9HYME</name>
<evidence type="ECO:0000313" key="1">
    <source>
        <dbReference type="EMBL" id="KAK1120145.1"/>
    </source>
</evidence>
<dbReference type="EMBL" id="JAHYIQ010000033">
    <property type="protein sequence ID" value="KAK1120145.1"/>
    <property type="molecule type" value="Genomic_DNA"/>
</dbReference>